<gene>
    <name evidence="1" type="ORF">V5799_031904</name>
</gene>
<accession>A0AAQ4DSP8</accession>
<dbReference type="AlphaFoldDB" id="A0AAQ4DSP8"/>
<evidence type="ECO:0000313" key="2">
    <source>
        <dbReference type="Proteomes" id="UP001321473"/>
    </source>
</evidence>
<keyword evidence="2" id="KW-1185">Reference proteome</keyword>
<organism evidence="1 2">
    <name type="scientific">Amblyomma americanum</name>
    <name type="common">Lone star tick</name>
    <dbReference type="NCBI Taxonomy" id="6943"/>
    <lineage>
        <taxon>Eukaryota</taxon>
        <taxon>Metazoa</taxon>
        <taxon>Ecdysozoa</taxon>
        <taxon>Arthropoda</taxon>
        <taxon>Chelicerata</taxon>
        <taxon>Arachnida</taxon>
        <taxon>Acari</taxon>
        <taxon>Parasitiformes</taxon>
        <taxon>Ixodida</taxon>
        <taxon>Ixodoidea</taxon>
        <taxon>Ixodidae</taxon>
        <taxon>Amblyomminae</taxon>
        <taxon>Amblyomma</taxon>
    </lineage>
</organism>
<evidence type="ECO:0000313" key="1">
    <source>
        <dbReference type="EMBL" id="KAK8765488.1"/>
    </source>
</evidence>
<name>A0AAQ4DSP8_AMBAM</name>
<proteinExistence type="predicted"/>
<comment type="caution">
    <text evidence="1">The sequence shown here is derived from an EMBL/GenBank/DDBJ whole genome shotgun (WGS) entry which is preliminary data.</text>
</comment>
<reference evidence="1 2" key="1">
    <citation type="journal article" date="2023" name="Arcadia Sci">
        <title>De novo assembly of a long-read Amblyomma americanum tick genome.</title>
        <authorList>
            <person name="Chou S."/>
            <person name="Poskanzer K.E."/>
            <person name="Rollins M."/>
            <person name="Thuy-Boun P.S."/>
        </authorList>
    </citation>
    <scope>NUCLEOTIDE SEQUENCE [LARGE SCALE GENOMIC DNA]</scope>
    <source>
        <strain evidence="1">F_SG_1</strain>
        <tissue evidence="1">Salivary glands</tissue>
    </source>
</reference>
<dbReference type="Proteomes" id="UP001321473">
    <property type="component" value="Unassembled WGS sequence"/>
</dbReference>
<sequence>MLTTMDIPARFQRATEKAAGLYRACVSLASNPKGYQMSINNEDEDWMETSRRKFNGLTLNLFYMKYLYIYDRHLDSDPIVERILRAERVDLPPSALASAARLTENVVQTLMKKLNDTEWIQGSLWCMMHEKAQQLRVMLAYPEAVGTESLIDDFFREYL</sequence>
<dbReference type="EMBL" id="JARKHS020027286">
    <property type="protein sequence ID" value="KAK8765488.1"/>
    <property type="molecule type" value="Genomic_DNA"/>
</dbReference>
<protein>
    <submittedName>
        <fullName evidence="1">Uncharacterized protein</fullName>
    </submittedName>
</protein>